<feature type="region of interest" description="Disordered" evidence="1">
    <location>
        <begin position="42"/>
        <end position="61"/>
    </location>
</feature>
<accession>Q0DBF3</accession>
<feature type="non-terminal residue" evidence="2">
    <location>
        <position position="1"/>
    </location>
</feature>
<protein>
    <submittedName>
        <fullName evidence="2">Os06g0569700 protein</fullName>
    </submittedName>
</protein>
<organism evidence="2 3">
    <name type="scientific">Oryza sativa subsp. japonica</name>
    <name type="common">Rice</name>
    <dbReference type="NCBI Taxonomy" id="39947"/>
    <lineage>
        <taxon>Eukaryota</taxon>
        <taxon>Viridiplantae</taxon>
        <taxon>Streptophyta</taxon>
        <taxon>Embryophyta</taxon>
        <taxon>Tracheophyta</taxon>
        <taxon>Spermatophyta</taxon>
        <taxon>Magnoliopsida</taxon>
        <taxon>Liliopsida</taxon>
        <taxon>Poales</taxon>
        <taxon>Poaceae</taxon>
        <taxon>BOP clade</taxon>
        <taxon>Oryzoideae</taxon>
        <taxon>Oryzeae</taxon>
        <taxon>Oryzinae</taxon>
        <taxon>Oryza</taxon>
        <taxon>Oryza sativa</taxon>
    </lineage>
</organism>
<sequence length="61" mass="6504">VGGDTAEVKAGGGVRAWGSSWSRRGMTTSEIEIETGKCVRVRAGGSRGRARGRQRQRSKLS</sequence>
<reference evidence="2 3" key="1">
    <citation type="journal article" date="2005" name="Nature">
        <title>The map-based sequence of the rice genome.</title>
        <authorList>
            <consortium name="International rice genome sequencing project (IRGSP)"/>
            <person name="Matsumoto T."/>
            <person name="Wu J."/>
            <person name="Kanamori H."/>
            <person name="Katayose Y."/>
            <person name="Fujisawa M."/>
            <person name="Namiki N."/>
            <person name="Mizuno H."/>
            <person name="Yamamoto K."/>
            <person name="Antonio B.A."/>
            <person name="Baba T."/>
            <person name="Sakata K."/>
            <person name="Nagamura Y."/>
            <person name="Aoki H."/>
            <person name="Arikawa K."/>
            <person name="Arita K."/>
            <person name="Bito T."/>
            <person name="Chiden Y."/>
            <person name="Fujitsuka N."/>
            <person name="Fukunaka R."/>
            <person name="Hamada M."/>
            <person name="Harada C."/>
            <person name="Hayashi A."/>
            <person name="Hijishita S."/>
            <person name="Honda M."/>
            <person name="Hosokawa S."/>
            <person name="Ichikawa Y."/>
            <person name="Idonuma A."/>
            <person name="Iijima M."/>
            <person name="Ikeda M."/>
            <person name="Ikeno M."/>
            <person name="Ito K."/>
            <person name="Ito S."/>
            <person name="Ito T."/>
            <person name="Ito Y."/>
            <person name="Ito Y."/>
            <person name="Iwabuchi A."/>
            <person name="Kamiya K."/>
            <person name="Karasawa W."/>
            <person name="Kurita K."/>
            <person name="Katagiri S."/>
            <person name="Kikuta A."/>
            <person name="Kobayashi H."/>
            <person name="Kobayashi N."/>
            <person name="Machita K."/>
            <person name="Maehara T."/>
            <person name="Masukawa M."/>
            <person name="Mizubayashi T."/>
            <person name="Mukai Y."/>
            <person name="Nagasaki H."/>
            <person name="Nagata Y."/>
            <person name="Naito S."/>
            <person name="Nakashima M."/>
            <person name="Nakama Y."/>
            <person name="Nakamichi Y."/>
            <person name="Nakamura M."/>
            <person name="Meguro A."/>
            <person name="Negishi M."/>
            <person name="Ohta I."/>
            <person name="Ohta T."/>
            <person name="Okamoto M."/>
            <person name="Ono N."/>
            <person name="Saji S."/>
            <person name="Sakaguchi M."/>
            <person name="Sakai K."/>
            <person name="Shibata M."/>
            <person name="Shimokawa T."/>
            <person name="Song J."/>
            <person name="Takazaki Y."/>
            <person name="Terasawa K."/>
            <person name="Tsugane M."/>
            <person name="Tsuji K."/>
            <person name="Ueda S."/>
            <person name="Waki K."/>
            <person name="Yamagata H."/>
            <person name="Yamamoto M."/>
            <person name="Yamamoto S."/>
            <person name="Yamane H."/>
            <person name="Yoshiki S."/>
            <person name="Yoshihara R."/>
            <person name="Yukawa K."/>
            <person name="Zhong H."/>
            <person name="Yano M."/>
            <person name="Yuan Q."/>
            <person name="Ouyang S."/>
            <person name="Liu J."/>
            <person name="Jones K.M."/>
            <person name="Gansberger K."/>
            <person name="Moffat K."/>
            <person name="Hill J."/>
            <person name="Bera J."/>
            <person name="Fadrosh D."/>
            <person name="Jin S."/>
            <person name="Johri S."/>
            <person name="Kim M."/>
            <person name="Overton L."/>
            <person name="Reardon M."/>
            <person name="Tsitrin T."/>
            <person name="Vuong H."/>
            <person name="Weaver B."/>
            <person name="Ciecko A."/>
            <person name="Tallon L."/>
            <person name="Jackson J."/>
            <person name="Pai G."/>
            <person name="Aken S.V."/>
            <person name="Utterback T."/>
            <person name="Reidmuller S."/>
            <person name="Feldblyum T."/>
            <person name="Hsiao J."/>
            <person name="Zismann V."/>
            <person name="Iobst S."/>
            <person name="de Vazeille A.R."/>
            <person name="Buell C.R."/>
            <person name="Ying K."/>
            <person name="Li Y."/>
            <person name="Lu T."/>
            <person name="Huang Y."/>
            <person name="Zhao Q."/>
            <person name="Feng Q."/>
            <person name="Zhang L."/>
            <person name="Zhu J."/>
            <person name="Weng Q."/>
            <person name="Mu J."/>
            <person name="Lu Y."/>
            <person name="Fan D."/>
            <person name="Liu Y."/>
            <person name="Guan J."/>
            <person name="Zhang Y."/>
            <person name="Yu S."/>
            <person name="Liu X."/>
            <person name="Zhang Y."/>
            <person name="Hong G."/>
            <person name="Han B."/>
            <person name="Choisne N."/>
            <person name="Demange N."/>
            <person name="Orjeda G."/>
            <person name="Samain S."/>
            <person name="Cattolico L."/>
            <person name="Pelletier E."/>
            <person name="Couloux A."/>
            <person name="Segurens B."/>
            <person name="Wincker P."/>
            <person name="D'Hont A."/>
            <person name="Scarpelli C."/>
            <person name="Weissenbach J."/>
            <person name="Salanoubat M."/>
            <person name="Quetier F."/>
            <person name="Yu Y."/>
            <person name="Kim H.R."/>
            <person name="Rambo T."/>
            <person name="Currie J."/>
            <person name="Collura K."/>
            <person name="Luo M."/>
            <person name="Yang T."/>
            <person name="Ammiraju J.S.S."/>
            <person name="Engler F."/>
            <person name="Soderlund C."/>
            <person name="Wing R.A."/>
            <person name="Palmer L.E."/>
            <person name="de la Bastide M."/>
            <person name="Spiegel L."/>
            <person name="Nascimento L."/>
            <person name="Zutavern T."/>
            <person name="O'Shaughnessy A."/>
            <person name="Dike S."/>
            <person name="Dedhia N."/>
            <person name="Preston R."/>
            <person name="Balija V."/>
            <person name="McCombie W.R."/>
            <person name="Chow T."/>
            <person name="Chen H."/>
            <person name="Chung M."/>
            <person name="Chen C."/>
            <person name="Shaw J."/>
            <person name="Wu H."/>
            <person name="Hsiao K."/>
            <person name="Chao Y."/>
            <person name="Chu M."/>
            <person name="Cheng C."/>
            <person name="Hour A."/>
            <person name="Lee P."/>
            <person name="Lin S."/>
            <person name="Lin Y."/>
            <person name="Liou J."/>
            <person name="Liu S."/>
            <person name="Hsing Y."/>
            <person name="Raghuvanshi S."/>
            <person name="Mohanty A."/>
            <person name="Bharti A.K."/>
            <person name="Gaur A."/>
            <person name="Gupta V."/>
            <person name="Kumar D."/>
            <person name="Ravi V."/>
            <person name="Vij S."/>
            <person name="Kapur A."/>
            <person name="Khurana P."/>
            <person name="Khurana P."/>
            <person name="Khurana J.P."/>
            <person name="Tyagi A.K."/>
            <person name="Gaikwad K."/>
            <person name="Singh A."/>
            <person name="Dalal V."/>
            <person name="Srivastava S."/>
            <person name="Dixit A."/>
            <person name="Pal A.K."/>
            <person name="Ghazi I.A."/>
            <person name="Yadav M."/>
            <person name="Pandit A."/>
            <person name="Bhargava A."/>
            <person name="Sureshbabu K."/>
            <person name="Batra K."/>
            <person name="Sharma T.R."/>
            <person name="Mohapatra T."/>
            <person name="Singh N.K."/>
            <person name="Messing J."/>
            <person name="Nelson A.B."/>
            <person name="Fuks G."/>
            <person name="Kavchok S."/>
            <person name="Keizer G."/>
            <person name="Linton E."/>
            <person name="Llaca V."/>
            <person name="Song R."/>
            <person name="Tanyolac B."/>
            <person name="Young S."/>
            <person name="Ho-Il K."/>
            <person name="Hahn J.H."/>
            <person name="Sangsakoo G."/>
            <person name="Vanavichit A."/>
            <person name="de Mattos Luiz.A.T."/>
            <person name="Zimmer P.D."/>
            <person name="Malone G."/>
            <person name="Dellagostin O."/>
            <person name="de Oliveira A.C."/>
            <person name="Bevan M."/>
            <person name="Bancroft I."/>
            <person name="Minx P."/>
            <person name="Cordum H."/>
            <person name="Wilson R."/>
            <person name="Cheng Z."/>
            <person name="Jin W."/>
            <person name="Jiang J."/>
            <person name="Leong S.A."/>
            <person name="Iwama H."/>
            <person name="Gojobori T."/>
            <person name="Itoh T."/>
            <person name="Niimura Y."/>
            <person name="Fujii Y."/>
            <person name="Habara T."/>
            <person name="Sakai H."/>
            <person name="Sato Y."/>
            <person name="Wilson G."/>
            <person name="Kumar K."/>
            <person name="McCouch S."/>
            <person name="Juretic N."/>
            <person name="Hoen D."/>
            <person name="Wright S."/>
            <person name="Bruskiewich R."/>
            <person name="Bureau T."/>
            <person name="Miyao A."/>
            <person name="Hirochika H."/>
            <person name="Nishikawa T."/>
            <person name="Kadowaki K."/>
            <person name="Sugiura M."/>
            <person name="Burr B."/>
            <person name="Sasaki T."/>
        </authorList>
    </citation>
    <scope>NUCLEOTIDE SEQUENCE [LARGE SCALE GENOMIC DNA]</scope>
    <source>
        <strain evidence="3">cv. Nipponbare</strain>
    </source>
</reference>
<feature type="compositionally biased region" description="Basic residues" evidence="1">
    <location>
        <begin position="48"/>
        <end position="61"/>
    </location>
</feature>
<dbReference type="Proteomes" id="UP000000763">
    <property type="component" value="Chromosome 6"/>
</dbReference>
<name>Q0DBF3_ORYSJ</name>
<gene>
    <name evidence="2" type="ordered locus">Os06g0569700</name>
</gene>
<evidence type="ECO:0000313" key="3">
    <source>
        <dbReference type="Proteomes" id="UP000000763"/>
    </source>
</evidence>
<dbReference type="EMBL" id="AP008212">
    <property type="protein sequence ID" value="BAF19820.1"/>
    <property type="molecule type" value="Genomic_DNA"/>
</dbReference>
<evidence type="ECO:0000256" key="1">
    <source>
        <dbReference type="SAM" id="MobiDB-lite"/>
    </source>
</evidence>
<reference evidence="3" key="2">
    <citation type="journal article" date="2008" name="Nucleic Acids Res.">
        <title>The rice annotation project database (RAP-DB): 2008 update.</title>
        <authorList>
            <consortium name="The rice annotation project (RAP)"/>
        </authorList>
    </citation>
    <scope>GENOME REANNOTATION</scope>
    <source>
        <strain evidence="3">cv. Nipponbare</strain>
    </source>
</reference>
<proteinExistence type="predicted"/>
<dbReference type="KEGG" id="dosa:Os06g0569700"/>
<dbReference type="AlphaFoldDB" id="Q0DBF3"/>
<evidence type="ECO:0000313" key="2">
    <source>
        <dbReference type="EMBL" id="BAF19820.1"/>
    </source>
</evidence>